<protein>
    <submittedName>
        <fullName evidence="3">Uncharacterized protein</fullName>
    </submittedName>
</protein>
<gene>
    <name evidence="3" type="ORF">A7U60_g681</name>
</gene>
<evidence type="ECO:0000313" key="4">
    <source>
        <dbReference type="Proteomes" id="UP000757232"/>
    </source>
</evidence>
<reference evidence="3" key="1">
    <citation type="submission" date="2016-06" db="EMBL/GenBank/DDBJ databases">
        <title>Draft Genome sequence of the fungus Inonotus baumii.</title>
        <authorList>
            <person name="Zhu H."/>
            <person name="Lin W."/>
        </authorList>
    </citation>
    <scope>NUCLEOTIDE SEQUENCE</scope>
    <source>
        <strain evidence="3">821</strain>
    </source>
</reference>
<comment type="caution">
    <text evidence="3">The sequence shown here is derived from an EMBL/GenBank/DDBJ whole genome shotgun (WGS) entry which is preliminary data.</text>
</comment>
<evidence type="ECO:0000256" key="2">
    <source>
        <dbReference type="SAM" id="MobiDB-lite"/>
    </source>
</evidence>
<proteinExistence type="predicted"/>
<feature type="compositionally biased region" description="Low complexity" evidence="2">
    <location>
        <begin position="1"/>
        <end position="11"/>
    </location>
</feature>
<evidence type="ECO:0000313" key="3">
    <source>
        <dbReference type="EMBL" id="OCB91998.1"/>
    </source>
</evidence>
<feature type="region of interest" description="Disordered" evidence="2">
    <location>
        <begin position="1"/>
        <end position="68"/>
    </location>
</feature>
<name>A0A9Q5NBR9_SANBA</name>
<keyword evidence="1" id="KW-0175">Coiled coil</keyword>
<feature type="region of interest" description="Disordered" evidence="2">
    <location>
        <begin position="259"/>
        <end position="280"/>
    </location>
</feature>
<accession>A0A9Q5NBR9</accession>
<feature type="coiled-coil region" evidence="1">
    <location>
        <begin position="77"/>
        <end position="195"/>
    </location>
</feature>
<dbReference type="Gene3D" id="3.20.20.140">
    <property type="entry name" value="Metal-dependent hydrolases"/>
    <property type="match status" value="1"/>
</dbReference>
<evidence type="ECO:0000256" key="1">
    <source>
        <dbReference type="SAM" id="Coils"/>
    </source>
</evidence>
<dbReference type="OrthoDB" id="2135488at2759"/>
<organism evidence="3 4">
    <name type="scientific">Sanghuangporus baumii</name>
    <name type="common">Phellinus baumii</name>
    <dbReference type="NCBI Taxonomy" id="108892"/>
    <lineage>
        <taxon>Eukaryota</taxon>
        <taxon>Fungi</taxon>
        <taxon>Dikarya</taxon>
        <taxon>Basidiomycota</taxon>
        <taxon>Agaricomycotina</taxon>
        <taxon>Agaricomycetes</taxon>
        <taxon>Hymenochaetales</taxon>
        <taxon>Hymenochaetaceae</taxon>
        <taxon>Sanghuangporus</taxon>
    </lineage>
</organism>
<feature type="region of interest" description="Disordered" evidence="2">
    <location>
        <begin position="295"/>
        <end position="365"/>
    </location>
</feature>
<dbReference type="AlphaFoldDB" id="A0A9Q5NBR9"/>
<dbReference type="EMBL" id="LNZH02000044">
    <property type="protein sequence ID" value="OCB91998.1"/>
    <property type="molecule type" value="Genomic_DNA"/>
</dbReference>
<keyword evidence="4" id="KW-1185">Reference proteome</keyword>
<feature type="compositionally biased region" description="Basic and acidic residues" evidence="2">
    <location>
        <begin position="336"/>
        <end position="347"/>
    </location>
</feature>
<feature type="compositionally biased region" description="Basic and acidic residues" evidence="2">
    <location>
        <begin position="55"/>
        <end position="68"/>
    </location>
</feature>
<dbReference type="Proteomes" id="UP000757232">
    <property type="component" value="Unassembled WGS sequence"/>
</dbReference>
<sequence>MSSLSSSTTTESEFDEALRHVTSSRSPLAELVSDPVLLRSITKTRRGKNQSSSQRRSDGKRRDHDSDTASRILSVVLAEEEREVHSLRSQLVVLTEQLKGSMRNAADAEQRAQTAQTRERETRARLLQVEHAKHQADLEVTRQAEEIKRYRLQVETLERQFASMQFDMRTLEKERDEAEEKASDAKDALRQYKQFVRDAQARDEGLEEGRQLGLKRGYGTGRADGFHEGHQEGFDDGFERGRQEGYLAGKIAVRRAERARSRQAIDPHIAAHKHQYDDVEDESLKRVQSWAESLSRQESNVIPVEPSSSHSSTSPIDDYDDLMTDVKQPLPSPGVGDRRKGLKERPKLPLSVFTPPSTGTSDRFPLPPSPSAVHPAKITDAHVVDYDSWKAESESAYSGKADGVVISTDSVEAVKGLPNDASILAVSVPLPAEGITPEPAPSSLHITYEATLEKSTPQLVESIRKALSQGCVVDLNCNLGEPGAGWEALESLIEKTLGTQEERKGKLILSNILPPPHSLELPIVKLLTHPTYDSYQSYIASLSLNSNVSLKFLPPAWGEETPEASLNDLSKDAKEWKRRVKMFIGPAVEAFGFQRIIFGSSPSAAANVRSKVGNWYEIARESFAEIGVEQEDIDAVFSGNAKEVYGS</sequence>